<organism evidence="1 2">
    <name type="scientific">Caballeronia sordidicola</name>
    <name type="common">Burkholderia sordidicola</name>
    <dbReference type="NCBI Taxonomy" id="196367"/>
    <lineage>
        <taxon>Bacteria</taxon>
        <taxon>Pseudomonadati</taxon>
        <taxon>Pseudomonadota</taxon>
        <taxon>Betaproteobacteria</taxon>
        <taxon>Burkholderiales</taxon>
        <taxon>Burkholderiaceae</taxon>
        <taxon>Caballeronia</taxon>
    </lineage>
</organism>
<evidence type="ECO:0000313" key="1">
    <source>
        <dbReference type="EMBL" id="OTP78522.1"/>
    </source>
</evidence>
<proteinExistence type="predicted"/>
<dbReference type="Proteomes" id="UP000194546">
    <property type="component" value="Unassembled WGS sequence"/>
</dbReference>
<comment type="caution">
    <text evidence="1">The sequence shown here is derived from an EMBL/GenBank/DDBJ whole genome shotgun (WGS) entry which is preliminary data.</text>
</comment>
<name>A0A242N4L3_CABSO</name>
<evidence type="ECO:0000313" key="2">
    <source>
        <dbReference type="Proteomes" id="UP000194546"/>
    </source>
</evidence>
<reference evidence="1 2" key="1">
    <citation type="submission" date="2017-03" db="EMBL/GenBank/DDBJ databases">
        <title>Genome analysis of strain PAMC 26510.</title>
        <authorList>
            <person name="Oh H.-M."/>
            <person name="Yang J.-A."/>
        </authorList>
    </citation>
    <scope>NUCLEOTIDE SEQUENCE [LARGE SCALE GENOMIC DNA]</scope>
    <source>
        <strain evidence="1 2">PAMC 26510</strain>
    </source>
</reference>
<gene>
    <name evidence="1" type="ORF">PAMC26510_07400</name>
</gene>
<sequence length="69" mass="7277">MRVERGEVEFSGDQEQDRTHGFEANVSVCFAFGGLKQAVDSLDEAVGLARLSPGNNAALLHISGEQSGA</sequence>
<dbReference type="EMBL" id="NBTY01000042">
    <property type="protein sequence ID" value="OTP78522.1"/>
    <property type="molecule type" value="Genomic_DNA"/>
</dbReference>
<accession>A0A242N4L3</accession>
<protein>
    <submittedName>
        <fullName evidence="1">Uncharacterized protein</fullName>
    </submittedName>
</protein>
<dbReference type="AlphaFoldDB" id="A0A242N4L3"/>